<gene>
    <name evidence="5" type="ORF">HannXRQ_Chr11g0349611</name>
    <name evidence="4" type="ORF">HanXRQr2_Chr11g0514231</name>
</gene>
<keyword evidence="1" id="KW-0812">Transmembrane</keyword>
<dbReference type="FunCoup" id="A0A251TDB0">
    <property type="interactions" value="1264"/>
</dbReference>
<evidence type="ECO:0000313" key="4">
    <source>
        <dbReference type="EMBL" id="KAF5783980.1"/>
    </source>
</evidence>
<proteinExistence type="predicted"/>
<dbReference type="Gramene" id="mRNA:HanXRQr2_Chr11g0514231">
    <property type="protein sequence ID" value="mRNA:HanXRQr2_Chr11g0514231"/>
    <property type="gene ID" value="HanXRQr2_Chr11g0514231"/>
</dbReference>
<feature type="chain" id="PRO_5013395445" description="DUF7953 domain-containing protein" evidence="2">
    <location>
        <begin position="24"/>
        <end position="227"/>
    </location>
</feature>
<dbReference type="OrthoDB" id="2014701at2759"/>
<evidence type="ECO:0000313" key="5">
    <source>
        <dbReference type="EMBL" id="OTG09137.1"/>
    </source>
</evidence>
<accession>A0A251TDB0</accession>
<reference evidence="4" key="3">
    <citation type="submission" date="2020-06" db="EMBL/GenBank/DDBJ databases">
        <title>Helianthus annuus Genome sequencing and assembly Release 2.</title>
        <authorList>
            <person name="Gouzy J."/>
            <person name="Langlade N."/>
            <person name="Munos S."/>
        </authorList>
    </citation>
    <scope>NUCLEOTIDE SEQUENCE</scope>
    <source>
        <tissue evidence="4">Leaves</tissue>
    </source>
</reference>
<dbReference type="Pfam" id="PF25829">
    <property type="entry name" value="DUF7953"/>
    <property type="match status" value="1"/>
</dbReference>
<keyword evidence="1" id="KW-1133">Transmembrane helix</keyword>
<evidence type="ECO:0000313" key="6">
    <source>
        <dbReference type="Proteomes" id="UP000215914"/>
    </source>
</evidence>
<sequence length="227" mass="26261">MASRSISRVSIILLFCFPEVLLSAVVTLHSIEIYTTHAWISSSPKVYFQCKGEKMTVLQDVKKKHTVYTFRDEESFQPLVDFKSTKCKRCGFYEERLIKSDDVFDEWEFCPDDFNSDDGRYIHTKDEELNATFVCKECVKKGAPKSSDKENDSRSHEKENGMHWSMIIIIGLSVVSSTVLLIMGLLLAYKIWQKRKRQQDQARFMKLFEDTDEIEDELGIGPLSDSV</sequence>
<feature type="transmembrane region" description="Helical" evidence="1">
    <location>
        <begin position="164"/>
        <end position="189"/>
    </location>
</feature>
<dbReference type="EMBL" id="MNCJ02000326">
    <property type="protein sequence ID" value="KAF5783980.1"/>
    <property type="molecule type" value="Genomic_DNA"/>
</dbReference>
<dbReference type="InParanoid" id="A0A251TDB0"/>
<dbReference type="EMBL" id="CM007900">
    <property type="protein sequence ID" value="OTG09137.1"/>
    <property type="molecule type" value="Genomic_DNA"/>
</dbReference>
<reference evidence="5" key="2">
    <citation type="submission" date="2017-02" db="EMBL/GenBank/DDBJ databases">
        <title>Sunflower complete genome.</title>
        <authorList>
            <person name="Langlade N."/>
            <person name="Munos S."/>
        </authorList>
    </citation>
    <scope>NUCLEOTIDE SEQUENCE [LARGE SCALE GENOMIC DNA]</scope>
    <source>
        <tissue evidence="5">Leaves</tissue>
    </source>
</reference>
<evidence type="ECO:0000256" key="2">
    <source>
        <dbReference type="SAM" id="SignalP"/>
    </source>
</evidence>
<dbReference type="PANTHER" id="PTHR33780">
    <property type="entry name" value="EXPRESSED PROTEIN"/>
    <property type="match status" value="1"/>
</dbReference>
<dbReference type="OMA" id="QDQARFM"/>
<dbReference type="Proteomes" id="UP000215914">
    <property type="component" value="Chromosome 11"/>
</dbReference>
<keyword evidence="2" id="KW-0732">Signal</keyword>
<dbReference type="AlphaFoldDB" id="A0A251TDB0"/>
<feature type="signal peptide" evidence="2">
    <location>
        <begin position="1"/>
        <end position="23"/>
    </location>
</feature>
<dbReference type="PANTHER" id="PTHR33780:SF3">
    <property type="entry name" value="EXPRESSED PROTEIN"/>
    <property type="match status" value="1"/>
</dbReference>
<evidence type="ECO:0000259" key="3">
    <source>
        <dbReference type="Pfam" id="PF25829"/>
    </source>
</evidence>
<dbReference type="InterPro" id="IPR057713">
    <property type="entry name" value="DUF7953"/>
</dbReference>
<reference evidence="4 6" key="1">
    <citation type="journal article" date="2017" name="Nature">
        <title>The sunflower genome provides insights into oil metabolism, flowering and Asterid evolution.</title>
        <authorList>
            <person name="Badouin H."/>
            <person name="Gouzy J."/>
            <person name="Grassa C.J."/>
            <person name="Murat F."/>
            <person name="Staton S.E."/>
            <person name="Cottret L."/>
            <person name="Lelandais-Briere C."/>
            <person name="Owens G.L."/>
            <person name="Carrere S."/>
            <person name="Mayjonade B."/>
            <person name="Legrand L."/>
            <person name="Gill N."/>
            <person name="Kane N.C."/>
            <person name="Bowers J.E."/>
            <person name="Hubner S."/>
            <person name="Bellec A."/>
            <person name="Berard A."/>
            <person name="Berges H."/>
            <person name="Blanchet N."/>
            <person name="Boniface M.C."/>
            <person name="Brunel D."/>
            <person name="Catrice O."/>
            <person name="Chaidir N."/>
            <person name="Claudel C."/>
            <person name="Donnadieu C."/>
            <person name="Faraut T."/>
            <person name="Fievet G."/>
            <person name="Helmstetter N."/>
            <person name="King M."/>
            <person name="Knapp S.J."/>
            <person name="Lai Z."/>
            <person name="Le Paslier M.C."/>
            <person name="Lippi Y."/>
            <person name="Lorenzon L."/>
            <person name="Mandel J.R."/>
            <person name="Marage G."/>
            <person name="Marchand G."/>
            <person name="Marquand E."/>
            <person name="Bret-Mestries E."/>
            <person name="Morien E."/>
            <person name="Nambeesan S."/>
            <person name="Nguyen T."/>
            <person name="Pegot-Espagnet P."/>
            <person name="Pouilly N."/>
            <person name="Raftis F."/>
            <person name="Sallet E."/>
            <person name="Schiex T."/>
            <person name="Thomas J."/>
            <person name="Vandecasteele C."/>
            <person name="Vares D."/>
            <person name="Vear F."/>
            <person name="Vautrin S."/>
            <person name="Crespi M."/>
            <person name="Mangin B."/>
            <person name="Burke J.M."/>
            <person name="Salse J."/>
            <person name="Munos S."/>
            <person name="Vincourt P."/>
            <person name="Rieseberg L.H."/>
            <person name="Langlade N.B."/>
        </authorList>
    </citation>
    <scope>NUCLEOTIDE SEQUENCE [LARGE SCALE GENOMIC DNA]</scope>
    <source>
        <strain evidence="6">cv. SF193</strain>
        <tissue evidence="4">Leaves</tissue>
    </source>
</reference>
<evidence type="ECO:0000256" key="1">
    <source>
        <dbReference type="SAM" id="Phobius"/>
    </source>
</evidence>
<name>A0A251TDB0_HELAN</name>
<protein>
    <recommendedName>
        <fullName evidence="3">DUF7953 domain-containing protein</fullName>
    </recommendedName>
</protein>
<keyword evidence="6" id="KW-1185">Reference proteome</keyword>
<keyword evidence="1" id="KW-0472">Membrane</keyword>
<feature type="domain" description="DUF7953" evidence="3">
    <location>
        <begin position="23"/>
        <end position="136"/>
    </location>
</feature>
<organism evidence="5 6">
    <name type="scientific">Helianthus annuus</name>
    <name type="common">Common sunflower</name>
    <dbReference type="NCBI Taxonomy" id="4232"/>
    <lineage>
        <taxon>Eukaryota</taxon>
        <taxon>Viridiplantae</taxon>
        <taxon>Streptophyta</taxon>
        <taxon>Embryophyta</taxon>
        <taxon>Tracheophyta</taxon>
        <taxon>Spermatophyta</taxon>
        <taxon>Magnoliopsida</taxon>
        <taxon>eudicotyledons</taxon>
        <taxon>Gunneridae</taxon>
        <taxon>Pentapetalae</taxon>
        <taxon>asterids</taxon>
        <taxon>campanulids</taxon>
        <taxon>Asterales</taxon>
        <taxon>Asteraceae</taxon>
        <taxon>Asteroideae</taxon>
        <taxon>Heliantheae alliance</taxon>
        <taxon>Heliantheae</taxon>
        <taxon>Helianthus</taxon>
    </lineage>
</organism>